<dbReference type="SMR" id="A2FWL8"/>
<dbReference type="InterPro" id="IPR032710">
    <property type="entry name" value="NTF2-like_dom_sf"/>
</dbReference>
<dbReference type="SUPFAM" id="SSF54427">
    <property type="entry name" value="NTF2-like"/>
    <property type="match status" value="1"/>
</dbReference>
<dbReference type="InParanoid" id="A2FWL8"/>
<accession>A2FWL8</accession>
<dbReference type="VEuPathDB" id="TrichDB:TVAG_152700"/>
<evidence type="ECO:0000313" key="2">
    <source>
        <dbReference type="Proteomes" id="UP000001542"/>
    </source>
</evidence>
<name>A2FWL8_TRIV3</name>
<dbReference type="AlphaFoldDB" id="A2FWL8"/>
<gene>
    <name evidence="1" type="ORF">TVAG_152700</name>
</gene>
<keyword evidence="2" id="KW-1185">Reference proteome</keyword>
<organism evidence="1 2">
    <name type="scientific">Trichomonas vaginalis (strain ATCC PRA-98 / G3)</name>
    <dbReference type="NCBI Taxonomy" id="412133"/>
    <lineage>
        <taxon>Eukaryota</taxon>
        <taxon>Metamonada</taxon>
        <taxon>Parabasalia</taxon>
        <taxon>Trichomonadida</taxon>
        <taxon>Trichomonadidae</taxon>
        <taxon>Trichomonas</taxon>
    </lineage>
</organism>
<dbReference type="KEGG" id="tva:4748391"/>
<proteinExistence type="predicted"/>
<reference evidence="1" key="1">
    <citation type="submission" date="2006-10" db="EMBL/GenBank/DDBJ databases">
        <authorList>
            <person name="Amadeo P."/>
            <person name="Zhao Q."/>
            <person name="Wortman J."/>
            <person name="Fraser-Liggett C."/>
            <person name="Carlton J."/>
        </authorList>
    </citation>
    <scope>NUCLEOTIDE SEQUENCE</scope>
    <source>
        <strain evidence="1">G3</strain>
    </source>
</reference>
<dbReference type="VEuPathDB" id="TrichDB:TVAGG3_1033390"/>
<protein>
    <recommendedName>
        <fullName evidence="3">NTF2 domain-containing protein</fullName>
    </recommendedName>
</protein>
<evidence type="ECO:0008006" key="3">
    <source>
        <dbReference type="Google" id="ProtNLM"/>
    </source>
</evidence>
<sequence length="131" mass="15013">MTSRESFGISKVLIDKFLPLMSVNPAEAMRYFAIDAKMIFSNSKENDFPTINGKHAIYDFLQTFPLFKTEVASYDTHTIPGEPTYTVTVISGLIYFGAKTSLRMFMSFHVEQRDNDRTALIRAMTFKIFDD</sequence>
<dbReference type="EMBL" id="DS114088">
    <property type="protein sequence ID" value="EAX90703.1"/>
    <property type="molecule type" value="Genomic_DNA"/>
</dbReference>
<dbReference type="Gene3D" id="3.10.450.50">
    <property type="match status" value="1"/>
</dbReference>
<reference evidence="1" key="2">
    <citation type="journal article" date="2007" name="Science">
        <title>Draft genome sequence of the sexually transmitted pathogen Trichomonas vaginalis.</title>
        <authorList>
            <person name="Carlton J.M."/>
            <person name="Hirt R.P."/>
            <person name="Silva J.C."/>
            <person name="Delcher A.L."/>
            <person name="Schatz M."/>
            <person name="Zhao Q."/>
            <person name="Wortman J.R."/>
            <person name="Bidwell S.L."/>
            <person name="Alsmark U.C.M."/>
            <person name="Besteiro S."/>
            <person name="Sicheritz-Ponten T."/>
            <person name="Noel C.J."/>
            <person name="Dacks J.B."/>
            <person name="Foster P.G."/>
            <person name="Simillion C."/>
            <person name="Van de Peer Y."/>
            <person name="Miranda-Saavedra D."/>
            <person name="Barton G.J."/>
            <person name="Westrop G.D."/>
            <person name="Mueller S."/>
            <person name="Dessi D."/>
            <person name="Fiori P.L."/>
            <person name="Ren Q."/>
            <person name="Paulsen I."/>
            <person name="Zhang H."/>
            <person name="Bastida-Corcuera F.D."/>
            <person name="Simoes-Barbosa A."/>
            <person name="Brown M.T."/>
            <person name="Hayes R.D."/>
            <person name="Mukherjee M."/>
            <person name="Okumura C.Y."/>
            <person name="Schneider R."/>
            <person name="Smith A.J."/>
            <person name="Vanacova S."/>
            <person name="Villalvazo M."/>
            <person name="Haas B.J."/>
            <person name="Pertea M."/>
            <person name="Feldblyum T.V."/>
            <person name="Utterback T.R."/>
            <person name="Shu C.L."/>
            <person name="Osoegawa K."/>
            <person name="de Jong P.J."/>
            <person name="Hrdy I."/>
            <person name="Horvathova L."/>
            <person name="Zubacova Z."/>
            <person name="Dolezal P."/>
            <person name="Malik S.B."/>
            <person name="Logsdon J.M. Jr."/>
            <person name="Henze K."/>
            <person name="Gupta A."/>
            <person name="Wang C.C."/>
            <person name="Dunne R.L."/>
            <person name="Upcroft J.A."/>
            <person name="Upcroft P."/>
            <person name="White O."/>
            <person name="Salzberg S.L."/>
            <person name="Tang P."/>
            <person name="Chiu C.-H."/>
            <person name="Lee Y.-S."/>
            <person name="Embley T.M."/>
            <person name="Coombs G.H."/>
            <person name="Mottram J.C."/>
            <person name="Tachezy J."/>
            <person name="Fraser-Liggett C.M."/>
            <person name="Johnson P.J."/>
        </authorList>
    </citation>
    <scope>NUCLEOTIDE SEQUENCE [LARGE SCALE GENOMIC DNA]</scope>
    <source>
        <strain evidence="1">G3</strain>
    </source>
</reference>
<dbReference type="Proteomes" id="UP000001542">
    <property type="component" value="Unassembled WGS sequence"/>
</dbReference>
<dbReference type="RefSeq" id="XP_001303633.1">
    <property type="nucleotide sequence ID" value="XM_001303632.1"/>
</dbReference>
<evidence type="ECO:0000313" key="1">
    <source>
        <dbReference type="EMBL" id="EAX90703.1"/>
    </source>
</evidence>